<dbReference type="Pfam" id="PF18984">
    <property type="entry name" value="DUF5717_N"/>
    <property type="match status" value="1"/>
</dbReference>
<evidence type="ECO:0000259" key="1">
    <source>
        <dbReference type="Pfam" id="PF18983"/>
    </source>
</evidence>
<dbReference type="EMBL" id="FRAC01000024">
    <property type="protein sequence ID" value="SHL13538.1"/>
    <property type="molecule type" value="Genomic_DNA"/>
</dbReference>
<feature type="domain" description="DUF5717" evidence="1">
    <location>
        <begin position="896"/>
        <end position="1196"/>
    </location>
</feature>
<name>A0A1M6Y5T8_9FIRM</name>
<evidence type="ECO:0000313" key="4">
    <source>
        <dbReference type="Proteomes" id="UP000184386"/>
    </source>
</evidence>
<evidence type="ECO:0000259" key="2">
    <source>
        <dbReference type="Pfam" id="PF18984"/>
    </source>
</evidence>
<proteinExistence type="predicted"/>
<dbReference type="STRING" id="1121322.SAMN02745136_04160"/>
<evidence type="ECO:0008006" key="5">
    <source>
        <dbReference type="Google" id="ProtNLM"/>
    </source>
</evidence>
<keyword evidence="4" id="KW-1185">Reference proteome</keyword>
<dbReference type="InterPro" id="IPR043774">
    <property type="entry name" value="DUF5717_C"/>
</dbReference>
<accession>A0A1M6Y5T8</accession>
<gene>
    <name evidence="3" type="ORF">SAMN02745136_04160</name>
</gene>
<reference evidence="3 4" key="1">
    <citation type="submission" date="2016-11" db="EMBL/GenBank/DDBJ databases">
        <authorList>
            <person name="Jaros S."/>
            <person name="Januszkiewicz K."/>
            <person name="Wedrychowicz H."/>
        </authorList>
    </citation>
    <scope>NUCLEOTIDE SEQUENCE [LARGE SCALE GENOMIC DNA]</scope>
    <source>
        <strain evidence="3 4">DSM 15929</strain>
    </source>
</reference>
<dbReference type="AlphaFoldDB" id="A0A1M6Y5T8"/>
<evidence type="ECO:0000313" key="3">
    <source>
        <dbReference type="EMBL" id="SHL13538.1"/>
    </source>
</evidence>
<dbReference type="Pfam" id="PF18983">
    <property type="entry name" value="DUF5717"/>
    <property type="match status" value="1"/>
</dbReference>
<dbReference type="InterPro" id="IPR043775">
    <property type="entry name" value="DUF5717_N"/>
</dbReference>
<sequence>MNWLKEKIKQLADGCFEYESPALLLSEEELIITVDAGGCYKGTLSVWNSLGTMLTGQLYSSSTYFYTEKQEFEGERIELAYTVQAKTLAPGDMVRGWLDVVSDSGEARVPFFITAEPPYLNSSLGKIKDFFHFTNLAKSDWAEAVKLFKTEEFREFLQYRDKKYLVLYDALKKSRSANQALEEFLVTVRKKTPVNFIVDKNTLEYEVNTESFMDKITLMKDNWGYEEIRVSCEGDFIQPEHKIIWSDYFVGNTYPLEFVIQPLAMRRGRNYGKIILSSVHDTLVVEVTATRKAEKTEERRKQRHIKEKVIACVRNYLNFRENRISPEEYIQKTEVELKGLKSGDKKNLLWYRLLEVHLLQTADMGDLQNENEIKAALNALKPEIIEKEQKDTAVVCAYWYLLALIDRSEETVEAAIKEIRNVYHMNSYDYRVLWFWLYTDKKFDGNKGQALELLREQFLHGCRSPYLYFEAILIYRENPVLLTELGDFEIQVLLFGVKESYVDVELAGQFAYLAAKKREFKRSIYYCLILLYRNYSEKGKKEEQAALTNILTAVLSLLIKGHKRGRKYFNWYQKGVKEQLRLTELYEYYLYSYDEEEQSKLPMQVLLYFIYNSSLSDKKRAFLYAYLIKNKDELSSIYRSYSKKIENFGKRMLKEHAIDRNLSVIYEELITMNGFTCEIGNDLSYVMFKQELCCQNSNIKGVVTVHAETGDEIYTPLAAECAYIDLYTENHEILLVDNQDNRYAKTVAYTLYPFLGKDNYLMDCLQQESGNAMVLLNFAEKAEAYQKFDAESVRIRGKLLELPFLKENYRSKIQMDLISYYYDNFQGDLLEEYLKEIDPASLNKNDRVKLIELYIIRNFYEEAKEALMEYGFEDLQLNRLLKICAWLLQERKAEKDELLLSLCFYIFKAGKYNEEILVYLSEQYVGATRELYSLWEAACGFEIDTCILEERLLMQMLVTREYLVNSPQVFLKYYQRGCNRKLIRAFLSYHAYKYLINGRILKGEMFQVMRRELIYEENDVCMLALLKKLSTEEFFDESEKEFIDYNLQRFMRRGMILPFFQNFKGVLPLNDKINSSCLVEYISNPSQRVFIHYRKESQEEYTREEMKDMFLGIHVKDFILFADESLPYYISEGEDSQAVITESGSLRTDAAVSGEEDSPYEQINFIAAALEMNDYESVREGILNYERNRHLVNKLFKAL</sequence>
<feature type="domain" description="DUF5717" evidence="2">
    <location>
        <begin position="5"/>
        <end position="892"/>
    </location>
</feature>
<dbReference type="Proteomes" id="UP000184386">
    <property type="component" value="Unassembled WGS sequence"/>
</dbReference>
<organism evidence="3 4">
    <name type="scientific">Anaerocolumna jejuensis DSM 15929</name>
    <dbReference type="NCBI Taxonomy" id="1121322"/>
    <lineage>
        <taxon>Bacteria</taxon>
        <taxon>Bacillati</taxon>
        <taxon>Bacillota</taxon>
        <taxon>Clostridia</taxon>
        <taxon>Lachnospirales</taxon>
        <taxon>Lachnospiraceae</taxon>
        <taxon>Anaerocolumna</taxon>
    </lineage>
</organism>
<protein>
    <recommendedName>
        <fullName evidence="5">DUF5717 domain-containing protein</fullName>
    </recommendedName>
</protein>